<dbReference type="GO" id="GO:0016491">
    <property type="term" value="F:oxidoreductase activity"/>
    <property type="evidence" value="ECO:0007669"/>
    <property type="project" value="UniProtKB-KW"/>
</dbReference>
<organism evidence="3 4">
    <name type="scientific">Weissella coleopterorum</name>
    <dbReference type="NCBI Taxonomy" id="2714949"/>
    <lineage>
        <taxon>Bacteria</taxon>
        <taxon>Bacillati</taxon>
        <taxon>Bacillota</taxon>
        <taxon>Bacilli</taxon>
        <taxon>Lactobacillales</taxon>
        <taxon>Lactobacillaceae</taxon>
        <taxon>Weissella</taxon>
    </lineage>
</organism>
<sequence>MGTSGVEFAIAKSIANEDVQLILIRRNKEQAESAIKQINSNRNISYMLGDISSKIGLQSVLTEIKEKINHIEVLIDCAGVYPKSRQINIDINLRSHYFLDHALKNLLSNAEHPSIAIVTGMPKPIQKMPIWELQFNITLRGMWELTHKTLLVKLLAKELKVNNINVNAFFPGDVQSNLMKHSKTVKNTEVPVSYLALNPNMDNMNGKFIDNYGHIVPLSNGKYNTDIAKHRLSKYLMTEV</sequence>
<dbReference type="Proteomes" id="UP000500741">
    <property type="component" value="Chromosome"/>
</dbReference>
<keyword evidence="4" id="KW-1185">Reference proteome</keyword>
<protein>
    <submittedName>
        <fullName evidence="3">SDR family NAD(P)-dependent oxidoreductase</fullName>
    </submittedName>
</protein>
<keyword evidence="2" id="KW-0560">Oxidoreductase</keyword>
<dbReference type="EMBL" id="CP049888">
    <property type="protein sequence ID" value="QIL50773.1"/>
    <property type="molecule type" value="Genomic_DNA"/>
</dbReference>
<dbReference type="RefSeq" id="WP_166010700.1">
    <property type="nucleotide sequence ID" value="NZ_CP049888.1"/>
</dbReference>
<accession>A0A6G8B0W8</accession>
<dbReference type="InterPro" id="IPR002347">
    <property type="entry name" value="SDR_fam"/>
</dbReference>
<evidence type="ECO:0000256" key="1">
    <source>
        <dbReference type="ARBA" id="ARBA00006484"/>
    </source>
</evidence>
<reference evidence="3 4" key="1">
    <citation type="submission" date="2020-03" db="EMBL/GenBank/DDBJ databases">
        <title>Weissella sp. nov., isolated from Cybister lewisianus.</title>
        <authorList>
            <person name="Hyun D.-W."/>
            <person name="Bae J.-W."/>
        </authorList>
    </citation>
    <scope>NUCLEOTIDE SEQUENCE [LARGE SCALE GENOMIC DNA]</scope>
    <source>
        <strain evidence="3 4">HDW19</strain>
    </source>
</reference>
<dbReference type="PANTHER" id="PTHR24320:SF148">
    <property type="entry name" value="NAD(P)-BINDING ROSSMANN-FOLD SUPERFAMILY PROTEIN"/>
    <property type="match status" value="1"/>
</dbReference>
<dbReference type="Gene3D" id="3.40.50.720">
    <property type="entry name" value="NAD(P)-binding Rossmann-like Domain"/>
    <property type="match status" value="1"/>
</dbReference>
<dbReference type="Pfam" id="PF00106">
    <property type="entry name" value="adh_short"/>
    <property type="match status" value="1"/>
</dbReference>
<evidence type="ECO:0000313" key="4">
    <source>
        <dbReference type="Proteomes" id="UP000500741"/>
    </source>
</evidence>
<proteinExistence type="inferred from homology"/>
<name>A0A6G8B0W8_9LACO</name>
<evidence type="ECO:0000313" key="3">
    <source>
        <dbReference type="EMBL" id="QIL50773.1"/>
    </source>
</evidence>
<dbReference type="PANTHER" id="PTHR24320">
    <property type="entry name" value="RETINOL DEHYDROGENASE"/>
    <property type="match status" value="1"/>
</dbReference>
<dbReference type="SUPFAM" id="SSF51735">
    <property type="entry name" value="NAD(P)-binding Rossmann-fold domains"/>
    <property type="match status" value="1"/>
</dbReference>
<dbReference type="KEGG" id="wco:G7084_05275"/>
<evidence type="ECO:0000256" key="2">
    <source>
        <dbReference type="ARBA" id="ARBA00023002"/>
    </source>
</evidence>
<comment type="similarity">
    <text evidence="1">Belongs to the short-chain dehydrogenases/reductases (SDR) family.</text>
</comment>
<gene>
    <name evidence="3" type="ORF">G7084_05275</name>
</gene>
<dbReference type="AlphaFoldDB" id="A0A6G8B0W8"/>
<dbReference type="InterPro" id="IPR036291">
    <property type="entry name" value="NAD(P)-bd_dom_sf"/>
</dbReference>